<protein>
    <submittedName>
        <fullName evidence="2">Uncharacterized protein</fullName>
    </submittedName>
</protein>
<dbReference type="RefSeq" id="XP_041287420.1">
    <property type="nucleotide sequence ID" value="XM_041438811.1"/>
</dbReference>
<comment type="caution">
    <text evidence="2">The sequence shown here is derived from an EMBL/GenBank/DDBJ whole genome shotgun (WGS) entry which is preliminary data.</text>
</comment>
<gene>
    <name evidence="2" type="ORF">F5147DRAFT_720308</name>
</gene>
<dbReference type="AlphaFoldDB" id="A0A9P7EW31"/>
<proteinExistence type="predicted"/>
<dbReference type="Proteomes" id="UP000823399">
    <property type="component" value="Unassembled WGS sequence"/>
</dbReference>
<evidence type="ECO:0000256" key="1">
    <source>
        <dbReference type="SAM" id="SignalP"/>
    </source>
</evidence>
<feature type="signal peptide" evidence="1">
    <location>
        <begin position="1"/>
        <end position="21"/>
    </location>
</feature>
<organism evidence="2 3">
    <name type="scientific">Suillus discolor</name>
    <dbReference type="NCBI Taxonomy" id="1912936"/>
    <lineage>
        <taxon>Eukaryota</taxon>
        <taxon>Fungi</taxon>
        <taxon>Dikarya</taxon>
        <taxon>Basidiomycota</taxon>
        <taxon>Agaricomycotina</taxon>
        <taxon>Agaricomycetes</taxon>
        <taxon>Agaricomycetidae</taxon>
        <taxon>Boletales</taxon>
        <taxon>Suillineae</taxon>
        <taxon>Suillaceae</taxon>
        <taxon>Suillus</taxon>
    </lineage>
</organism>
<reference evidence="2" key="1">
    <citation type="journal article" date="2020" name="New Phytol.">
        <title>Comparative genomics reveals dynamic genome evolution in host specialist ectomycorrhizal fungi.</title>
        <authorList>
            <person name="Lofgren L.A."/>
            <person name="Nguyen N.H."/>
            <person name="Vilgalys R."/>
            <person name="Ruytinx J."/>
            <person name="Liao H.L."/>
            <person name="Branco S."/>
            <person name="Kuo A."/>
            <person name="LaButti K."/>
            <person name="Lipzen A."/>
            <person name="Andreopoulos W."/>
            <person name="Pangilinan J."/>
            <person name="Riley R."/>
            <person name="Hundley H."/>
            <person name="Na H."/>
            <person name="Barry K."/>
            <person name="Grigoriev I.V."/>
            <person name="Stajich J.E."/>
            <person name="Kennedy P.G."/>
        </authorList>
    </citation>
    <scope>NUCLEOTIDE SEQUENCE</scope>
    <source>
        <strain evidence="2">FC423</strain>
    </source>
</reference>
<evidence type="ECO:0000313" key="3">
    <source>
        <dbReference type="Proteomes" id="UP000823399"/>
    </source>
</evidence>
<name>A0A9P7EW31_9AGAM</name>
<accession>A0A9P7EW31</accession>
<keyword evidence="3" id="KW-1185">Reference proteome</keyword>
<dbReference type="EMBL" id="JABBWM010000081">
    <property type="protein sequence ID" value="KAG2094054.1"/>
    <property type="molecule type" value="Genomic_DNA"/>
</dbReference>
<feature type="chain" id="PRO_5040324324" evidence="1">
    <location>
        <begin position="22"/>
        <end position="71"/>
    </location>
</feature>
<evidence type="ECO:0000313" key="2">
    <source>
        <dbReference type="EMBL" id="KAG2094054.1"/>
    </source>
</evidence>
<sequence>MITMKLFQVIYIIFLTASSAAASATRAMAALPPQITCAFPCVSSKESLDCMLGTSPLFTQDGCWQCCGKIG</sequence>
<dbReference type="GeneID" id="64701070"/>
<keyword evidence="1" id="KW-0732">Signal</keyword>